<dbReference type="eggNOG" id="ENOG50331ZD">
    <property type="taxonomic scope" value="Bacteria"/>
</dbReference>
<feature type="transmembrane region" description="Helical" evidence="1">
    <location>
        <begin position="93"/>
        <end position="117"/>
    </location>
</feature>
<keyword evidence="5" id="KW-1185">Reference proteome</keyword>
<evidence type="ECO:0000313" key="7">
    <source>
        <dbReference type="Proteomes" id="UP000264779"/>
    </source>
</evidence>
<gene>
    <name evidence="3" type="ORF">DCW74_19680</name>
    <name evidence="4" type="ORF">DEB45_05215</name>
    <name evidence="2" type="ORF">EP13_03580</name>
</gene>
<evidence type="ECO:0000313" key="2">
    <source>
        <dbReference type="EMBL" id="AIF97853.1"/>
    </source>
</evidence>
<feature type="transmembrane region" description="Helical" evidence="1">
    <location>
        <begin position="51"/>
        <end position="72"/>
    </location>
</feature>
<evidence type="ECO:0000313" key="6">
    <source>
        <dbReference type="Proteomes" id="UP000263517"/>
    </source>
</evidence>
<dbReference type="KEGG" id="aal:EP13_03580"/>
<dbReference type="EMBL" id="CP008849">
    <property type="protein sequence ID" value="AIF97853.1"/>
    <property type="molecule type" value="Genomic_DNA"/>
</dbReference>
<dbReference type="Proteomes" id="UP000264779">
    <property type="component" value="Unassembled WGS sequence"/>
</dbReference>
<reference evidence="2 5" key="1">
    <citation type="submission" date="2014-06" db="EMBL/GenBank/DDBJ databases">
        <title>Genomes of Alteromonas australica, a world apart.</title>
        <authorList>
            <person name="Gonzaga A."/>
            <person name="Lopez-Perez M."/>
            <person name="Rodriguez-Valera F."/>
        </authorList>
    </citation>
    <scope>NUCLEOTIDE SEQUENCE [LARGE SCALE GENOMIC DNA]</scope>
    <source>
        <strain evidence="2 5">H 17</strain>
    </source>
</reference>
<evidence type="ECO:0000256" key="1">
    <source>
        <dbReference type="SAM" id="Phobius"/>
    </source>
</evidence>
<accession>A0A075NWJ3</accession>
<reference evidence="6 7" key="2">
    <citation type="journal article" date="2018" name="Nat. Biotechnol.">
        <title>A standardized bacterial taxonomy based on genome phylogeny substantially revises the tree of life.</title>
        <authorList>
            <person name="Parks D.H."/>
            <person name="Chuvochina M."/>
            <person name="Waite D.W."/>
            <person name="Rinke C."/>
            <person name="Skarshewski A."/>
            <person name="Chaumeil P.A."/>
            <person name="Hugenholtz P."/>
        </authorList>
    </citation>
    <scope>NUCLEOTIDE SEQUENCE [LARGE SCALE GENOMIC DNA]</scope>
    <source>
        <strain evidence="4">UBA11621</strain>
        <strain evidence="3">UBA11978</strain>
    </source>
</reference>
<evidence type="ECO:0000313" key="3">
    <source>
        <dbReference type="EMBL" id="HAW77944.1"/>
    </source>
</evidence>
<protein>
    <submittedName>
        <fullName evidence="2">Uncharacterized protein</fullName>
    </submittedName>
</protein>
<proteinExistence type="predicted"/>
<sequence>MKYLLVRFLCAWLTTYLFASLFHTSSVLYRLTQLDIRITPSIWLSTVVKDVLGLLPTYGAIIAIALLIGFVVTSPLAKKIALRSAYKQNERPILLLGLFALSGAAALATALIAMYPILNVTLIAGARGYTGFALQCLAGAMGGMAFALTHHSYK</sequence>
<dbReference type="RefSeq" id="WP_044056052.1">
    <property type="nucleotide sequence ID" value="NZ_CALBIY010000042.1"/>
</dbReference>
<dbReference type="Proteomes" id="UP000263517">
    <property type="component" value="Unassembled WGS sequence"/>
</dbReference>
<dbReference type="Proteomes" id="UP000056090">
    <property type="component" value="Chromosome"/>
</dbReference>
<keyword evidence="1" id="KW-0472">Membrane</keyword>
<name>A0A075NWJ3_9ALTE</name>
<dbReference type="GeneID" id="78254020"/>
<evidence type="ECO:0000313" key="4">
    <source>
        <dbReference type="EMBL" id="HBU50642.1"/>
    </source>
</evidence>
<keyword evidence="1" id="KW-1133">Transmembrane helix</keyword>
<dbReference type="EMBL" id="DONK01000075">
    <property type="protein sequence ID" value="HBU50642.1"/>
    <property type="molecule type" value="Genomic_DNA"/>
</dbReference>
<organism evidence="2 5">
    <name type="scientific">Alteromonas australica</name>
    <dbReference type="NCBI Taxonomy" id="589873"/>
    <lineage>
        <taxon>Bacteria</taxon>
        <taxon>Pseudomonadati</taxon>
        <taxon>Pseudomonadota</taxon>
        <taxon>Gammaproteobacteria</taxon>
        <taxon>Alteromonadales</taxon>
        <taxon>Alteromonadaceae</taxon>
        <taxon>Alteromonas/Salinimonas group</taxon>
        <taxon>Alteromonas</taxon>
    </lineage>
</organism>
<dbReference type="EMBL" id="DNAN01000689">
    <property type="protein sequence ID" value="HAW77944.1"/>
    <property type="molecule type" value="Genomic_DNA"/>
</dbReference>
<keyword evidence="1" id="KW-0812">Transmembrane</keyword>
<feature type="transmembrane region" description="Helical" evidence="1">
    <location>
        <begin position="129"/>
        <end position="148"/>
    </location>
</feature>
<dbReference type="AlphaFoldDB" id="A0A075NWJ3"/>
<evidence type="ECO:0000313" key="5">
    <source>
        <dbReference type="Proteomes" id="UP000056090"/>
    </source>
</evidence>